<comment type="similarity">
    <text evidence="5 12">Belongs to the purine/pyrimidine phosphoribosyltransferase family.</text>
</comment>
<dbReference type="Pfam" id="PF00156">
    <property type="entry name" value="Pribosyltran"/>
    <property type="match status" value="1"/>
</dbReference>
<comment type="function">
    <text evidence="2 12">Catalyzes a salvage reaction resulting in the formation of AMP, that is energically less costly than de novo synthesis.</text>
</comment>
<keyword evidence="10 12" id="KW-0808">Transferase</keyword>
<evidence type="ECO:0000256" key="9">
    <source>
        <dbReference type="ARBA" id="ARBA00022676"/>
    </source>
</evidence>
<comment type="caution">
    <text evidence="14">The sequence shown here is derived from an EMBL/GenBank/DDBJ whole genome shotgun (WGS) entry which is preliminary data.</text>
</comment>
<evidence type="ECO:0000313" key="15">
    <source>
        <dbReference type="Proteomes" id="UP000317303"/>
    </source>
</evidence>
<keyword evidence="8 12" id="KW-0963">Cytoplasm</keyword>
<dbReference type="HAMAP" id="MF_00004">
    <property type="entry name" value="Aden_phosphoribosyltr"/>
    <property type="match status" value="1"/>
</dbReference>
<comment type="subunit">
    <text evidence="6 12">Homodimer.</text>
</comment>
<feature type="domain" description="Phosphoribosyltransferase" evidence="13">
    <location>
        <begin position="33"/>
        <end position="149"/>
    </location>
</feature>
<dbReference type="GO" id="GO:0016208">
    <property type="term" value="F:AMP binding"/>
    <property type="evidence" value="ECO:0007669"/>
    <property type="project" value="TreeGrafter"/>
</dbReference>
<dbReference type="InterPro" id="IPR000836">
    <property type="entry name" value="PRTase_dom"/>
</dbReference>
<dbReference type="GO" id="GO:0006166">
    <property type="term" value="P:purine ribonucleoside salvage"/>
    <property type="evidence" value="ECO:0007669"/>
    <property type="project" value="UniProtKB-KW"/>
</dbReference>
<dbReference type="EC" id="2.4.2.7" evidence="7 12"/>
<evidence type="ECO:0000256" key="4">
    <source>
        <dbReference type="ARBA" id="ARBA00004659"/>
    </source>
</evidence>
<dbReference type="RefSeq" id="WP_030530790.1">
    <property type="nucleotide sequence ID" value="NZ_JOIJ01000002.1"/>
</dbReference>
<keyword evidence="15" id="KW-1185">Reference proteome</keyword>
<dbReference type="PANTHER" id="PTHR32315">
    <property type="entry name" value="ADENINE PHOSPHORIBOSYLTRANSFERASE"/>
    <property type="match status" value="1"/>
</dbReference>
<dbReference type="GO" id="GO:0006168">
    <property type="term" value="P:adenine salvage"/>
    <property type="evidence" value="ECO:0007669"/>
    <property type="project" value="InterPro"/>
</dbReference>
<comment type="pathway">
    <text evidence="4 12">Purine metabolism; AMP biosynthesis via salvage pathway; AMP from adenine: step 1/1.</text>
</comment>
<keyword evidence="11 12" id="KW-0660">Purine salvage</keyword>
<evidence type="ECO:0000256" key="10">
    <source>
        <dbReference type="ARBA" id="ARBA00022679"/>
    </source>
</evidence>
<proteinExistence type="inferred from homology"/>
<evidence type="ECO:0000256" key="8">
    <source>
        <dbReference type="ARBA" id="ARBA00022490"/>
    </source>
</evidence>
<evidence type="ECO:0000256" key="5">
    <source>
        <dbReference type="ARBA" id="ARBA00008391"/>
    </source>
</evidence>
<dbReference type="OrthoDB" id="9803963at2"/>
<dbReference type="GO" id="GO:0002055">
    <property type="term" value="F:adenine binding"/>
    <property type="evidence" value="ECO:0007669"/>
    <property type="project" value="TreeGrafter"/>
</dbReference>
<keyword evidence="9 12" id="KW-0328">Glycosyltransferase</keyword>
<protein>
    <recommendedName>
        <fullName evidence="7 12">Adenine phosphoribosyltransferase</fullName>
        <shortName evidence="12">APRT</shortName>
        <ecNumber evidence="7 12">2.4.2.7</ecNumber>
    </recommendedName>
</protein>
<dbReference type="SUPFAM" id="SSF53271">
    <property type="entry name" value="PRTase-like"/>
    <property type="match status" value="1"/>
</dbReference>
<dbReference type="UniPathway" id="UPA00588">
    <property type="reaction ID" value="UER00646"/>
</dbReference>
<dbReference type="AlphaFoldDB" id="A0A660C8A5"/>
<dbReference type="InterPro" id="IPR050054">
    <property type="entry name" value="UPRTase/APRTase"/>
</dbReference>
<dbReference type="Gene3D" id="3.40.50.2020">
    <property type="match status" value="1"/>
</dbReference>
<dbReference type="GO" id="GO:0003999">
    <property type="term" value="F:adenine phosphoribosyltransferase activity"/>
    <property type="evidence" value="ECO:0007669"/>
    <property type="project" value="UniProtKB-UniRule"/>
</dbReference>
<evidence type="ECO:0000313" key="14">
    <source>
        <dbReference type="EMBL" id="TWH19748.1"/>
    </source>
</evidence>
<sequence>MKLDDALDQIAELPDFPEPGVVFRDLTPLFGHPKAFSVVIDALADAVGEVDQLAAVEARGFVLAAAVAYAKGIGVTLVRKAGKLPSVAGRVDYQLEYGTATLELPADAVRTGQRVAIVDDVLATGGTVAATRELLTEAGADVRSVAVVLELAALGGRDKLGDLPLHVLRTV</sequence>
<dbReference type="GO" id="GO:0005737">
    <property type="term" value="C:cytoplasm"/>
    <property type="evidence" value="ECO:0007669"/>
    <property type="project" value="UniProtKB-SubCell"/>
</dbReference>
<evidence type="ECO:0000256" key="1">
    <source>
        <dbReference type="ARBA" id="ARBA00000868"/>
    </source>
</evidence>
<name>A0A660C8A5_9PSEU</name>
<dbReference type="CDD" id="cd06223">
    <property type="entry name" value="PRTases_typeI"/>
    <property type="match status" value="1"/>
</dbReference>
<dbReference type="InterPro" id="IPR005764">
    <property type="entry name" value="Ade_phspho_trans"/>
</dbReference>
<comment type="subcellular location">
    <subcellularLocation>
        <location evidence="3 12">Cytoplasm</location>
    </subcellularLocation>
</comment>
<dbReference type="NCBIfam" id="NF002634">
    <property type="entry name" value="PRK02304.1-3"/>
    <property type="match status" value="1"/>
</dbReference>
<evidence type="ECO:0000256" key="2">
    <source>
        <dbReference type="ARBA" id="ARBA00003968"/>
    </source>
</evidence>
<dbReference type="NCBIfam" id="NF002636">
    <property type="entry name" value="PRK02304.1-5"/>
    <property type="match status" value="1"/>
</dbReference>
<dbReference type="EMBL" id="VLJV01000001">
    <property type="protein sequence ID" value="TWH19748.1"/>
    <property type="molecule type" value="Genomic_DNA"/>
</dbReference>
<comment type="catalytic activity">
    <reaction evidence="1 12">
        <text>AMP + diphosphate = 5-phospho-alpha-D-ribose 1-diphosphate + adenine</text>
        <dbReference type="Rhea" id="RHEA:16609"/>
        <dbReference type="ChEBI" id="CHEBI:16708"/>
        <dbReference type="ChEBI" id="CHEBI:33019"/>
        <dbReference type="ChEBI" id="CHEBI:58017"/>
        <dbReference type="ChEBI" id="CHEBI:456215"/>
        <dbReference type="EC" id="2.4.2.7"/>
    </reaction>
</comment>
<dbReference type="InterPro" id="IPR029057">
    <property type="entry name" value="PRTase-like"/>
</dbReference>
<organism evidence="14 15">
    <name type="scientific">Prauserella rugosa</name>
    <dbReference type="NCBI Taxonomy" id="43354"/>
    <lineage>
        <taxon>Bacteria</taxon>
        <taxon>Bacillati</taxon>
        <taxon>Actinomycetota</taxon>
        <taxon>Actinomycetes</taxon>
        <taxon>Pseudonocardiales</taxon>
        <taxon>Pseudonocardiaceae</taxon>
        <taxon>Prauserella</taxon>
    </lineage>
</organism>
<gene>
    <name evidence="12" type="primary">apt</name>
    <name evidence="14" type="ORF">JD82_01577</name>
</gene>
<accession>A0A660C8A5</accession>
<evidence type="ECO:0000259" key="13">
    <source>
        <dbReference type="Pfam" id="PF00156"/>
    </source>
</evidence>
<reference evidence="14 15" key="1">
    <citation type="submission" date="2019-07" db="EMBL/GenBank/DDBJ databases">
        <title>R&amp;d 2014.</title>
        <authorList>
            <person name="Klenk H.-P."/>
        </authorList>
    </citation>
    <scope>NUCLEOTIDE SEQUENCE [LARGE SCALE GENOMIC DNA]</scope>
    <source>
        <strain evidence="14 15">DSM 43194</strain>
    </source>
</reference>
<evidence type="ECO:0000256" key="6">
    <source>
        <dbReference type="ARBA" id="ARBA00011738"/>
    </source>
</evidence>
<dbReference type="Proteomes" id="UP000317303">
    <property type="component" value="Unassembled WGS sequence"/>
</dbReference>
<evidence type="ECO:0000256" key="3">
    <source>
        <dbReference type="ARBA" id="ARBA00004496"/>
    </source>
</evidence>
<evidence type="ECO:0000256" key="12">
    <source>
        <dbReference type="HAMAP-Rule" id="MF_00004"/>
    </source>
</evidence>
<dbReference type="GO" id="GO:0044209">
    <property type="term" value="P:AMP salvage"/>
    <property type="evidence" value="ECO:0007669"/>
    <property type="project" value="UniProtKB-UniRule"/>
</dbReference>
<dbReference type="FunFam" id="3.40.50.2020:FF:000004">
    <property type="entry name" value="Adenine phosphoribosyltransferase"/>
    <property type="match status" value="1"/>
</dbReference>
<dbReference type="PANTHER" id="PTHR32315:SF3">
    <property type="entry name" value="ADENINE PHOSPHORIBOSYLTRANSFERASE"/>
    <property type="match status" value="1"/>
</dbReference>
<evidence type="ECO:0000256" key="11">
    <source>
        <dbReference type="ARBA" id="ARBA00022726"/>
    </source>
</evidence>
<evidence type="ECO:0000256" key="7">
    <source>
        <dbReference type="ARBA" id="ARBA00011893"/>
    </source>
</evidence>